<accession>A0A9W6D4C8</accession>
<dbReference type="PANTHER" id="PTHR46173">
    <property type="entry name" value="CCA TRNA NUCLEOTIDYLTRANSFERASE 1, MITOCHONDRIAL"/>
    <property type="match status" value="1"/>
</dbReference>
<dbReference type="Gene3D" id="1.10.3090.10">
    <property type="entry name" value="cca-adding enzyme, domain 2"/>
    <property type="match status" value="1"/>
</dbReference>
<keyword evidence="7" id="KW-0460">Magnesium</keyword>
<feature type="domain" description="Poly A polymerase head" evidence="10">
    <location>
        <begin position="40"/>
        <end position="147"/>
    </location>
</feature>
<dbReference type="EMBL" id="BSDR01000001">
    <property type="protein sequence ID" value="GLI34343.1"/>
    <property type="molecule type" value="Genomic_DNA"/>
</dbReference>
<keyword evidence="4" id="KW-0548">Nucleotidyltransferase</keyword>
<feature type="domain" description="CCA-adding enzyme C-terminal" evidence="12">
    <location>
        <begin position="301"/>
        <end position="441"/>
    </location>
</feature>
<dbReference type="SUPFAM" id="SSF81891">
    <property type="entry name" value="Poly A polymerase C-terminal region-like"/>
    <property type="match status" value="1"/>
</dbReference>
<evidence type="ECO:0000313" key="14">
    <source>
        <dbReference type="Proteomes" id="UP001144372"/>
    </source>
</evidence>
<dbReference type="InterPro" id="IPR002646">
    <property type="entry name" value="PolA_pol_head_dom"/>
</dbReference>
<dbReference type="SUPFAM" id="SSF81301">
    <property type="entry name" value="Nucleotidyltransferase"/>
    <property type="match status" value="1"/>
</dbReference>
<dbReference type="Pfam" id="PF01743">
    <property type="entry name" value="PolyA_pol"/>
    <property type="match status" value="1"/>
</dbReference>
<comment type="caution">
    <text evidence="13">The sequence shown here is derived from an EMBL/GenBank/DDBJ whole genome shotgun (WGS) entry which is preliminary data.</text>
</comment>
<evidence type="ECO:0000313" key="13">
    <source>
        <dbReference type="EMBL" id="GLI34343.1"/>
    </source>
</evidence>
<keyword evidence="2 9" id="KW-0808">Transferase</keyword>
<dbReference type="GO" id="GO:0008033">
    <property type="term" value="P:tRNA processing"/>
    <property type="evidence" value="ECO:0007669"/>
    <property type="project" value="UniProtKB-KW"/>
</dbReference>
<keyword evidence="5" id="KW-0479">Metal-binding</keyword>
<proteinExistence type="inferred from homology"/>
<evidence type="ECO:0000259" key="10">
    <source>
        <dbReference type="Pfam" id="PF01743"/>
    </source>
</evidence>
<evidence type="ECO:0000256" key="8">
    <source>
        <dbReference type="ARBA" id="ARBA00022884"/>
    </source>
</evidence>
<dbReference type="InterPro" id="IPR032810">
    <property type="entry name" value="CCA-adding_enz_C"/>
</dbReference>
<comment type="cofactor">
    <cofactor evidence="1">
        <name>Mg(2+)</name>
        <dbReference type="ChEBI" id="CHEBI:18420"/>
    </cofactor>
</comment>
<reference evidence="13" key="1">
    <citation type="submission" date="2022-12" db="EMBL/GenBank/DDBJ databases">
        <title>Reference genome sequencing for broad-spectrum identification of bacterial and archaeal isolates by mass spectrometry.</title>
        <authorList>
            <person name="Sekiguchi Y."/>
            <person name="Tourlousse D.M."/>
        </authorList>
    </citation>
    <scope>NUCLEOTIDE SEQUENCE</scope>
    <source>
        <strain evidence="13">ASRB1</strain>
    </source>
</reference>
<sequence length="454" mass="51314">MEPIDMRETETLYGKLCGLDFVPNHVLEIMEHLFHSGFDVWLVGGALRDFFSGQAPKDWDLATSASPSEIMRLFPRVIPVGIQHGTVRIHTAQGDIEVTTYGKPGREGILADLGRRDFTVNALALSYPEGRLLDPHGGSEDLRHHLLKTVGNARSRLNEDPLRILRAGRFLGVYGYRIHPNVSAAVKDSLAGIDGIAVERIRDEMLKLIMGKHVEKAFEWMRRCGVLRKVLPELERECRRNRRSSCPFDAYRHTLYTVHNSPFRLRVRLAALFHRLGQKTSVHGAGRRENRSLNSQASAHAAFAVMDRWRMPQQLIQDVMILVRNHIPRNTLRWGGAQLRRLLAAVGPDLLEDLLDLAYADRISGNCREKSLEELNRLRSRISVQMKSRPPLHIGDLALNGTDVMQALSLKPGPLVGEILEQIHQWVLDEPGLNVRDVLIDRIQAKYGGISQNK</sequence>
<dbReference type="Pfam" id="PF12627">
    <property type="entry name" value="PolyA_pol_RNAbd"/>
    <property type="match status" value="1"/>
</dbReference>
<evidence type="ECO:0000256" key="9">
    <source>
        <dbReference type="RuleBase" id="RU003953"/>
    </source>
</evidence>
<dbReference type="GO" id="GO:0046872">
    <property type="term" value="F:metal ion binding"/>
    <property type="evidence" value="ECO:0007669"/>
    <property type="project" value="UniProtKB-KW"/>
</dbReference>
<feature type="domain" description="tRNA nucleotidyltransferase/poly(A) polymerase RNA and SrmB- binding" evidence="11">
    <location>
        <begin position="175"/>
        <end position="236"/>
    </location>
</feature>
<dbReference type="Gene3D" id="1.10.246.80">
    <property type="match status" value="1"/>
</dbReference>
<evidence type="ECO:0000256" key="4">
    <source>
        <dbReference type="ARBA" id="ARBA00022695"/>
    </source>
</evidence>
<keyword evidence="8 9" id="KW-0694">RNA-binding</keyword>
<keyword evidence="14" id="KW-1185">Reference proteome</keyword>
<evidence type="ECO:0000256" key="3">
    <source>
        <dbReference type="ARBA" id="ARBA00022694"/>
    </source>
</evidence>
<dbReference type="GO" id="GO:0000049">
    <property type="term" value="F:tRNA binding"/>
    <property type="evidence" value="ECO:0007669"/>
    <property type="project" value="TreeGrafter"/>
</dbReference>
<keyword evidence="6" id="KW-0547">Nucleotide-binding</keyword>
<dbReference type="Proteomes" id="UP001144372">
    <property type="component" value="Unassembled WGS sequence"/>
</dbReference>
<name>A0A9W6D4C8_9BACT</name>
<dbReference type="InterPro" id="IPR050264">
    <property type="entry name" value="Bact_CCA-adding_enz_type3_sf"/>
</dbReference>
<evidence type="ECO:0000256" key="2">
    <source>
        <dbReference type="ARBA" id="ARBA00022679"/>
    </source>
</evidence>
<keyword evidence="3" id="KW-0819">tRNA processing</keyword>
<dbReference type="GO" id="GO:0016779">
    <property type="term" value="F:nucleotidyltransferase activity"/>
    <property type="evidence" value="ECO:0007669"/>
    <property type="project" value="UniProtKB-KW"/>
</dbReference>
<evidence type="ECO:0000256" key="7">
    <source>
        <dbReference type="ARBA" id="ARBA00022842"/>
    </source>
</evidence>
<evidence type="ECO:0000256" key="6">
    <source>
        <dbReference type="ARBA" id="ARBA00022741"/>
    </source>
</evidence>
<dbReference type="Gene3D" id="3.30.460.10">
    <property type="entry name" value="Beta Polymerase, domain 2"/>
    <property type="match status" value="1"/>
</dbReference>
<protein>
    <submittedName>
        <fullName evidence="13">HDIG domain-containing protein</fullName>
    </submittedName>
</protein>
<evidence type="ECO:0000256" key="1">
    <source>
        <dbReference type="ARBA" id="ARBA00001946"/>
    </source>
</evidence>
<dbReference type="PANTHER" id="PTHR46173:SF1">
    <property type="entry name" value="CCA TRNA NUCLEOTIDYLTRANSFERASE 1, MITOCHONDRIAL"/>
    <property type="match status" value="1"/>
</dbReference>
<evidence type="ECO:0000259" key="12">
    <source>
        <dbReference type="Pfam" id="PF13735"/>
    </source>
</evidence>
<comment type="similarity">
    <text evidence="9">Belongs to the tRNA nucleotidyltransferase/poly(A) polymerase family.</text>
</comment>
<dbReference type="InterPro" id="IPR043519">
    <property type="entry name" value="NT_sf"/>
</dbReference>
<dbReference type="GO" id="GO:0000166">
    <property type="term" value="F:nucleotide binding"/>
    <property type="evidence" value="ECO:0007669"/>
    <property type="project" value="UniProtKB-KW"/>
</dbReference>
<organism evidence="13 14">
    <name type="scientific">Desulforhabdus amnigena</name>
    <dbReference type="NCBI Taxonomy" id="40218"/>
    <lineage>
        <taxon>Bacteria</taxon>
        <taxon>Pseudomonadati</taxon>
        <taxon>Thermodesulfobacteriota</taxon>
        <taxon>Syntrophobacteria</taxon>
        <taxon>Syntrophobacterales</taxon>
        <taxon>Syntrophobacteraceae</taxon>
        <taxon>Desulforhabdus</taxon>
    </lineage>
</organism>
<dbReference type="CDD" id="cd05398">
    <property type="entry name" value="NT_ClassII-CCAase"/>
    <property type="match status" value="1"/>
</dbReference>
<dbReference type="AlphaFoldDB" id="A0A9W6D4C8"/>
<evidence type="ECO:0000256" key="5">
    <source>
        <dbReference type="ARBA" id="ARBA00022723"/>
    </source>
</evidence>
<gene>
    <name evidence="13" type="ORF">DAMNIGENAA_17760</name>
</gene>
<evidence type="ECO:0000259" key="11">
    <source>
        <dbReference type="Pfam" id="PF12627"/>
    </source>
</evidence>
<dbReference type="InterPro" id="IPR032828">
    <property type="entry name" value="PolyA_RNA-bd"/>
</dbReference>
<dbReference type="Pfam" id="PF13735">
    <property type="entry name" value="tRNA_NucTran2_2"/>
    <property type="match status" value="1"/>
</dbReference>